<comment type="caution">
    <text evidence="2">The sequence shown here is derived from an EMBL/GenBank/DDBJ whole genome shotgun (WGS) entry which is preliminary data.</text>
</comment>
<reference evidence="2 3" key="1">
    <citation type="submission" date="2023-01" db="EMBL/GenBank/DDBJ databases">
        <title>Novel species of the genus Vogesella isolated from rivers.</title>
        <authorList>
            <person name="Lu H."/>
        </authorList>
    </citation>
    <scope>NUCLEOTIDE SEQUENCE [LARGE SCALE GENOMIC DNA]</scope>
    <source>
        <strain evidence="2 3">DC21W</strain>
    </source>
</reference>
<dbReference type="RefSeq" id="WP_272751985.1">
    <property type="nucleotide sequence ID" value="NZ_JAQQLF010000012.1"/>
</dbReference>
<feature type="signal peptide" evidence="1">
    <location>
        <begin position="1"/>
        <end position="30"/>
    </location>
</feature>
<dbReference type="PANTHER" id="PTHR38834">
    <property type="entry name" value="PERIPLASMIC SUBSTRATE BINDING PROTEIN FAMILY 3"/>
    <property type="match status" value="1"/>
</dbReference>
<dbReference type="Proteomes" id="UP001219956">
    <property type="component" value="Unassembled WGS sequence"/>
</dbReference>
<evidence type="ECO:0000256" key="1">
    <source>
        <dbReference type="SAM" id="SignalP"/>
    </source>
</evidence>
<dbReference type="EMBL" id="JAQQLF010000012">
    <property type="protein sequence ID" value="MDC7717673.1"/>
    <property type="molecule type" value="Genomic_DNA"/>
</dbReference>
<feature type="chain" id="PRO_5046233089" evidence="1">
    <location>
        <begin position="31"/>
        <end position="278"/>
    </location>
</feature>
<dbReference type="SUPFAM" id="SSF53850">
    <property type="entry name" value="Periplasmic binding protein-like II"/>
    <property type="match status" value="1"/>
</dbReference>
<evidence type="ECO:0000313" key="2">
    <source>
        <dbReference type="EMBL" id="MDC7717673.1"/>
    </source>
</evidence>
<dbReference type="PANTHER" id="PTHR38834:SF3">
    <property type="entry name" value="SOLUTE-BINDING PROTEIN FAMILY 3_N-TERMINAL DOMAIN-CONTAINING PROTEIN"/>
    <property type="match status" value="1"/>
</dbReference>
<accession>A0ABT5IYP3</accession>
<sequence length="278" mass="30161">MPKPKLSTIHPRRLAGGLLLLASITTQVLAADNTLIAVTEPWPPYNTFSNADTADGAHALILQRALALSGLTAPISVYPWARAMALAQSRPNTLLLSVARTPAREQQFIWIGKLSQTQQFLWRLDTATHGPEASLQQILRCCSICTIRKDVSEEALRQQDSEHSMQLVLTGSHHDCLRLLRSGSVAYMAGSPYRIQTTLQQSSLPATLLHKTTAIAPVRTLFLAASHGTPGVTVSKLQQAMQQLQQSGEHDRILQQILSRPLPAAADSNAANPPANPP</sequence>
<dbReference type="Gene3D" id="3.40.190.10">
    <property type="entry name" value="Periplasmic binding protein-like II"/>
    <property type="match status" value="2"/>
</dbReference>
<keyword evidence="1" id="KW-0732">Signal</keyword>
<proteinExistence type="predicted"/>
<keyword evidence="3" id="KW-1185">Reference proteome</keyword>
<organism evidence="2 3">
    <name type="scientific">Vogesella aquatica</name>
    <dbReference type="NCBI Taxonomy" id="2984206"/>
    <lineage>
        <taxon>Bacteria</taxon>
        <taxon>Pseudomonadati</taxon>
        <taxon>Pseudomonadota</taxon>
        <taxon>Betaproteobacteria</taxon>
        <taxon>Neisseriales</taxon>
        <taxon>Chromobacteriaceae</taxon>
        <taxon>Vogesella</taxon>
    </lineage>
</organism>
<protein>
    <submittedName>
        <fullName evidence="2">Transporter substrate-binding domain-containing protein</fullName>
    </submittedName>
</protein>
<gene>
    <name evidence="2" type="ORF">PQU95_10675</name>
</gene>
<evidence type="ECO:0000313" key="3">
    <source>
        <dbReference type="Proteomes" id="UP001219956"/>
    </source>
</evidence>
<name>A0ABT5IYP3_9NEIS</name>